<dbReference type="InterPro" id="IPR000669">
    <property type="entry name" value="Mannitol_DH"/>
</dbReference>
<proteinExistence type="predicted"/>
<dbReference type="EMBL" id="BIFH01000013">
    <property type="protein sequence ID" value="GCD92928.1"/>
    <property type="molecule type" value="Genomic_DNA"/>
</dbReference>
<reference evidence="6 7" key="1">
    <citation type="submission" date="2018-12" db="EMBL/GenBank/DDBJ databases">
        <title>Draft genome sequence of Embleya hyalina NBRC 13850T.</title>
        <authorList>
            <person name="Komaki H."/>
            <person name="Hosoyama A."/>
            <person name="Kimura A."/>
            <person name="Ichikawa N."/>
            <person name="Tamura T."/>
        </authorList>
    </citation>
    <scope>NUCLEOTIDE SEQUENCE [LARGE SCALE GENOMIC DNA]</scope>
    <source>
        <strain evidence="6 7">NBRC 13850</strain>
    </source>
</reference>
<evidence type="ECO:0000313" key="7">
    <source>
        <dbReference type="Proteomes" id="UP000286931"/>
    </source>
</evidence>
<feature type="domain" description="Mannitol dehydrogenase C-terminal" evidence="5">
    <location>
        <begin position="308"/>
        <end position="449"/>
    </location>
</feature>
<dbReference type="InterPro" id="IPR013118">
    <property type="entry name" value="Mannitol_DH_C"/>
</dbReference>
<evidence type="ECO:0000259" key="4">
    <source>
        <dbReference type="Pfam" id="PF01232"/>
    </source>
</evidence>
<dbReference type="Gene3D" id="1.10.1040.10">
    <property type="entry name" value="N-(1-d-carboxylethyl)-l-norvaline Dehydrogenase, domain 2"/>
    <property type="match status" value="1"/>
</dbReference>
<dbReference type="InterPro" id="IPR013328">
    <property type="entry name" value="6PGD_dom2"/>
</dbReference>
<dbReference type="Pfam" id="PF01232">
    <property type="entry name" value="Mannitol_dh"/>
    <property type="match status" value="1"/>
</dbReference>
<dbReference type="PRINTS" id="PR00084">
    <property type="entry name" value="MTLDHDRGNASE"/>
</dbReference>
<dbReference type="PANTHER" id="PTHR43362:SF1">
    <property type="entry name" value="MANNITOL DEHYDROGENASE 2-RELATED"/>
    <property type="match status" value="1"/>
</dbReference>
<organism evidence="6 7">
    <name type="scientific">Embleya hyalina</name>
    <dbReference type="NCBI Taxonomy" id="516124"/>
    <lineage>
        <taxon>Bacteria</taxon>
        <taxon>Bacillati</taxon>
        <taxon>Actinomycetota</taxon>
        <taxon>Actinomycetes</taxon>
        <taxon>Kitasatosporales</taxon>
        <taxon>Streptomycetaceae</taxon>
        <taxon>Embleya</taxon>
    </lineage>
</organism>
<evidence type="ECO:0000259" key="5">
    <source>
        <dbReference type="Pfam" id="PF08125"/>
    </source>
</evidence>
<name>A0A401YEC7_9ACTN</name>
<dbReference type="InterPro" id="IPR008927">
    <property type="entry name" value="6-PGluconate_DH-like_C_sf"/>
</dbReference>
<dbReference type="SUPFAM" id="SSF48179">
    <property type="entry name" value="6-phosphogluconate dehydrogenase C-terminal domain-like"/>
    <property type="match status" value="1"/>
</dbReference>
<dbReference type="AlphaFoldDB" id="A0A401YEC7"/>
<evidence type="ECO:0000313" key="6">
    <source>
        <dbReference type="EMBL" id="GCD92928.1"/>
    </source>
</evidence>
<keyword evidence="1" id="KW-0560">Oxidoreductase</keyword>
<gene>
    <name evidence="6" type="ORF">EHYA_00571</name>
</gene>
<dbReference type="Gene3D" id="3.40.50.720">
    <property type="entry name" value="NAD(P)-binding Rossmann-like Domain"/>
    <property type="match status" value="1"/>
</dbReference>
<evidence type="ECO:0000256" key="3">
    <source>
        <dbReference type="SAM" id="MobiDB-lite"/>
    </source>
</evidence>
<dbReference type="GO" id="GO:0008926">
    <property type="term" value="F:mannitol-1-phosphate 5-dehydrogenase activity"/>
    <property type="evidence" value="ECO:0007669"/>
    <property type="project" value="UniProtKB-EC"/>
</dbReference>
<comment type="caution">
    <text evidence="6">The sequence shown here is derived from an EMBL/GenBank/DDBJ whole genome shotgun (WGS) entry which is preliminary data.</text>
</comment>
<evidence type="ECO:0000256" key="2">
    <source>
        <dbReference type="ARBA" id="ARBA00048615"/>
    </source>
</evidence>
<dbReference type="SUPFAM" id="SSF51735">
    <property type="entry name" value="NAD(P)-binding Rossmann-fold domains"/>
    <property type="match status" value="1"/>
</dbReference>
<comment type="catalytic activity">
    <reaction evidence="2">
        <text>D-mannitol 1-phosphate + NAD(+) = beta-D-fructose 6-phosphate + NADH + H(+)</text>
        <dbReference type="Rhea" id="RHEA:19661"/>
        <dbReference type="ChEBI" id="CHEBI:15378"/>
        <dbReference type="ChEBI" id="CHEBI:57540"/>
        <dbReference type="ChEBI" id="CHEBI:57634"/>
        <dbReference type="ChEBI" id="CHEBI:57945"/>
        <dbReference type="ChEBI" id="CHEBI:61381"/>
        <dbReference type="EC" id="1.1.1.17"/>
    </reaction>
</comment>
<dbReference type="PANTHER" id="PTHR43362">
    <property type="entry name" value="MANNITOL DEHYDROGENASE DSF1-RELATED"/>
    <property type="match status" value="1"/>
</dbReference>
<dbReference type="Pfam" id="PF08125">
    <property type="entry name" value="Mannitol_dh_C"/>
    <property type="match status" value="1"/>
</dbReference>
<accession>A0A401YEC7</accession>
<dbReference type="InterPro" id="IPR050988">
    <property type="entry name" value="Mannitol_DH/Oxidoreductase"/>
</dbReference>
<keyword evidence="7" id="KW-1185">Reference proteome</keyword>
<dbReference type="Proteomes" id="UP000286931">
    <property type="component" value="Unassembled WGS sequence"/>
</dbReference>
<sequence>MVSDVVQVPGATHGNRLPRRADGGEHAVMSSPHSATRPLSRAVDGRPAAPVRMLHLGLGGFFRAHQAWYTEHAGDADRWGIAAFTGRSTTIAERLTAQDGLYTVVTRAPDRDRFEVVGSLTSAHPGGDHAAWLDHWRRPELAVVTLTVTEAAYARASGGGLDTRRADVSADIAALRADPTAPVSTVAARLLAGLAARRRAGGGPVAVVPCDNLPGNGEVTARMIGELADTIGRPEWREAAAHASYVATMVDRITPWTTPDDVAAVRDATGRPDEAPVVTEPFTEWVLSGEFPAGRPRWEDAGARFVADVTPYEERKLSLLNGAHSLLAYAAPLLGHATVAEAVADPVCRVWVREWWDEASAHLDFPETVLTAYRAALTDRFANPRIRHTLAKIAEDGAQKIPVRVLPTLYAERASGAMPPGAIRVVAAWLLHLLGKNGIPVRDGAAPVLTGSPAEAVHAVLAFLDPALAGDTELVEALTARAWELD</sequence>
<dbReference type="InterPro" id="IPR036291">
    <property type="entry name" value="NAD(P)-bd_dom_sf"/>
</dbReference>
<evidence type="ECO:0000256" key="1">
    <source>
        <dbReference type="ARBA" id="ARBA00023002"/>
    </source>
</evidence>
<feature type="region of interest" description="Disordered" evidence="3">
    <location>
        <begin position="1"/>
        <end position="44"/>
    </location>
</feature>
<feature type="domain" description="Mannitol dehydrogenase N-terminal" evidence="4">
    <location>
        <begin position="52"/>
        <end position="299"/>
    </location>
</feature>
<dbReference type="InterPro" id="IPR013131">
    <property type="entry name" value="Mannitol_DH_N"/>
</dbReference>
<protein>
    <submittedName>
        <fullName evidence="6">Mannitol-1-phosphate 5-dehydrogenase</fullName>
    </submittedName>
</protein>